<feature type="domain" description="Helicase ATP-binding" evidence="5">
    <location>
        <begin position="421"/>
        <end position="577"/>
    </location>
</feature>
<dbReference type="GO" id="GO:0006281">
    <property type="term" value="P:DNA repair"/>
    <property type="evidence" value="ECO:0007669"/>
    <property type="project" value="TreeGrafter"/>
</dbReference>
<dbReference type="SMART" id="SM00490">
    <property type="entry name" value="HELICc"/>
    <property type="match status" value="1"/>
</dbReference>
<dbReference type="GO" id="GO:0005524">
    <property type="term" value="F:ATP binding"/>
    <property type="evidence" value="ECO:0007669"/>
    <property type="project" value="UniProtKB-KW"/>
</dbReference>
<dbReference type="SUPFAM" id="SSF52540">
    <property type="entry name" value="P-loop containing nucleoside triphosphate hydrolases"/>
    <property type="match status" value="2"/>
</dbReference>
<evidence type="ECO:0000256" key="3">
    <source>
        <dbReference type="ARBA" id="ARBA00022840"/>
    </source>
</evidence>
<evidence type="ECO:0000259" key="6">
    <source>
        <dbReference type="PROSITE" id="PS51194"/>
    </source>
</evidence>
<dbReference type="Gene3D" id="3.40.50.10810">
    <property type="entry name" value="Tandem AAA-ATPase domain"/>
    <property type="match status" value="2"/>
</dbReference>
<reference evidence="7" key="1">
    <citation type="submission" date="2020-11" db="EMBL/GenBank/DDBJ databases">
        <title>Adaptations for nitrogen fixation in a non-lichenized fungal sporocarp promotes dispersal by wood-feeding termites.</title>
        <authorList>
            <consortium name="DOE Joint Genome Institute"/>
            <person name="Koch R.A."/>
            <person name="Yoon G."/>
            <person name="Arayal U."/>
            <person name="Lail K."/>
            <person name="Amirebrahimi M."/>
            <person name="Labutti K."/>
            <person name="Lipzen A."/>
            <person name="Riley R."/>
            <person name="Barry K."/>
            <person name="Henrissat B."/>
            <person name="Grigoriev I.V."/>
            <person name="Herr J.R."/>
            <person name="Aime M.C."/>
        </authorList>
    </citation>
    <scope>NUCLEOTIDE SEQUENCE</scope>
    <source>
        <strain evidence="7">MCA 3950</strain>
    </source>
</reference>
<dbReference type="SMART" id="SM00487">
    <property type="entry name" value="DEXDc"/>
    <property type="match status" value="1"/>
</dbReference>
<dbReference type="InterPro" id="IPR038718">
    <property type="entry name" value="SNF2-like_sf"/>
</dbReference>
<dbReference type="InterPro" id="IPR014001">
    <property type="entry name" value="Helicase_ATP-bd"/>
</dbReference>
<dbReference type="GeneID" id="66110317"/>
<dbReference type="Pfam" id="PF00271">
    <property type="entry name" value="Helicase_C"/>
    <property type="match status" value="1"/>
</dbReference>
<dbReference type="EMBL" id="MU250530">
    <property type="protein sequence ID" value="KAG7448288.1"/>
    <property type="molecule type" value="Genomic_DNA"/>
</dbReference>
<keyword evidence="8" id="KW-1185">Reference proteome</keyword>
<proteinExistence type="predicted"/>
<dbReference type="PROSITE" id="PS51194">
    <property type="entry name" value="HELICASE_CTER"/>
    <property type="match status" value="1"/>
</dbReference>
<evidence type="ECO:0000256" key="2">
    <source>
        <dbReference type="ARBA" id="ARBA00022801"/>
    </source>
</evidence>
<dbReference type="RefSeq" id="XP_043041788.1">
    <property type="nucleotide sequence ID" value="XM_043188020.1"/>
</dbReference>
<dbReference type="CDD" id="cd18793">
    <property type="entry name" value="SF2_C_SNF"/>
    <property type="match status" value="1"/>
</dbReference>
<dbReference type="PROSITE" id="PS51192">
    <property type="entry name" value="HELICASE_ATP_BIND_1"/>
    <property type="match status" value="1"/>
</dbReference>
<feature type="region of interest" description="Disordered" evidence="4">
    <location>
        <begin position="902"/>
        <end position="924"/>
    </location>
</feature>
<dbReference type="Gene3D" id="3.40.50.300">
    <property type="entry name" value="P-loop containing nucleotide triphosphate hydrolases"/>
    <property type="match status" value="1"/>
</dbReference>
<evidence type="ECO:0000313" key="7">
    <source>
        <dbReference type="EMBL" id="KAG7448288.1"/>
    </source>
</evidence>
<keyword evidence="2" id="KW-0378">Hydrolase</keyword>
<sequence>MPCAACSGQSSSGPVSSPWSLENFFPTGTVSFSLTSDIACNHILSEDGWHDFHSDALLSHLQDSTRDDTLCREIEFLVKHRFIAATYRQCLPSLLIVRIYIIPFDLAGVQGQLRIRKQPVLNHARRSLRLLLSAIEQGVETWDGSASGGVPLFSIASDSRTLAEIYGELPSPCVCENPTNNMINRLLDTSDDLQGLGIRSTLFLYQRRSVATMLQKEILIEKDIPDPLYVRVLALNKEAFYLQPGTMEILRERPMVAPSRGGVLCEELGTGKTVMTLTLIMATLHQLSAPEESIIDARPVLTPLSLRYFPSGEMAATRNRLMRSRRQKSSKIPALGVPSLPELLLHQMCTNPDETVWEHRINPDSEMDSALQIFEQHQFRVLFQSNIPFYHHYDAEPTDNERFHRRKGTAGPRTMYLTSATLIVVPSNLISQWDREIHKHCERELRVLILRSRSKLPDAKTLASDYDIILMTYSRFTAENLAKDVSKLHSWKICKCDEFPGTRIPNCSCEIPNVSPLLQIRWKRLVIDEGHVSATTSTTLTPFTKLLSIEHRWIVTGTPTRNLLGLSFGAKADDIQEQDADDEGDAEFWGLFKDQEGSASQSREVTPPSVKPARIWNKYDREDLRKLGNMITHFVGVPQFLADPQLVRTHVTEPLMDPDGPRPGAIEVLTQVMSMVMVRHRVEDVEADVVLPPIYKEAVFLDLDPYAVRSYNALQAAIAINAVDSERRDQDYLFHPGNSDMLQELVSNMTQIMFWSVDDHLYNADEIMSRPKVHIETAINRNASQEDVELITQAIEHIRLAGEDKTWRNIQDHVEVPYRLYDIPDRVFHKWTRIPGVQSEDDSHSTFAGFMHPDRLVTMRNTLSQQPLITEERMLELGTAISIRDHAKHLLFAESTKKMDLRKRKASRLHEDAKKASSPEKLKEMKKELDAALSRLEHLEKEDADPLDTTTRTLPDVPSTLLSRSPFRHIRIKDSASSKLNYIINEVLRYAQNEKFLIFSDSALTLAHVADALDLLQVKYLRFMSHVPIQVREQFVLTFETSETYRVFLMELKHGARGLNLVSASRVIFCEPVWQPDVESQAIKRAHRIGQTKHISVKTLAIRNTAEENMVSRRSALQDCQDKLPKLIDESGMRHYIANPRFITERPKHLPSVEFPLFNIPTEDLAGSDIDAMVGMDLPQDAMTPAASIPTKRKARALSPLPADPIERVMQRGVYVTGAPPLPKKKKGVRFEIS</sequence>
<dbReference type="GO" id="GO:0008094">
    <property type="term" value="F:ATP-dependent activity, acting on DNA"/>
    <property type="evidence" value="ECO:0007669"/>
    <property type="project" value="TreeGrafter"/>
</dbReference>
<evidence type="ECO:0000256" key="1">
    <source>
        <dbReference type="ARBA" id="ARBA00022741"/>
    </source>
</evidence>
<dbReference type="InterPro" id="IPR027417">
    <property type="entry name" value="P-loop_NTPase"/>
</dbReference>
<comment type="caution">
    <text evidence="7">The sequence shown here is derived from an EMBL/GenBank/DDBJ whole genome shotgun (WGS) entry which is preliminary data.</text>
</comment>
<dbReference type="InterPro" id="IPR049730">
    <property type="entry name" value="SNF2/RAD54-like_C"/>
</dbReference>
<evidence type="ECO:0000313" key="8">
    <source>
        <dbReference type="Proteomes" id="UP000812287"/>
    </source>
</evidence>
<feature type="domain" description="Helicase C-terminal" evidence="6">
    <location>
        <begin position="983"/>
        <end position="1132"/>
    </location>
</feature>
<dbReference type="GO" id="GO:0005634">
    <property type="term" value="C:nucleus"/>
    <property type="evidence" value="ECO:0007669"/>
    <property type="project" value="TreeGrafter"/>
</dbReference>
<dbReference type="PANTHER" id="PTHR45626:SF51">
    <property type="entry name" value="SNF2-RELATED DOMAIN-CONTAINING PROTEIN"/>
    <property type="match status" value="1"/>
</dbReference>
<keyword evidence="1" id="KW-0547">Nucleotide-binding</keyword>
<dbReference type="InterPro" id="IPR001650">
    <property type="entry name" value="Helicase_C-like"/>
</dbReference>
<dbReference type="PANTHER" id="PTHR45626">
    <property type="entry name" value="TRANSCRIPTION TERMINATION FACTOR 2-RELATED"/>
    <property type="match status" value="1"/>
</dbReference>
<dbReference type="GO" id="GO:0016787">
    <property type="term" value="F:hydrolase activity"/>
    <property type="evidence" value="ECO:0007669"/>
    <property type="project" value="UniProtKB-KW"/>
</dbReference>
<evidence type="ECO:0000256" key="4">
    <source>
        <dbReference type="SAM" id="MobiDB-lite"/>
    </source>
</evidence>
<organism evidence="7 8">
    <name type="scientific">Guyanagaster necrorhizus</name>
    <dbReference type="NCBI Taxonomy" id="856835"/>
    <lineage>
        <taxon>Eukaryota</taxon>
        <taxon>Fungi</taxon>
        <taxon>Dikarya</taxon>
        <taxon>Basidiomycota</taxon>
        <taxon>Agaricomycotina</taxon>
        <taxon>Agaricomycetes</taxon>
        <taxon>Agaricomycetidae</taxon>
        <taxon>Agaricales</taxon>
        <taxon>Marasmiineae</taxon>
        <taxon>Physalacriaceae</taxon>
        <taxon>Guyanagaster</taxon>
    </lineage>
</organism>
<dbReference type="Pfam" id="PF00176">
    <property type="entry name" value="SNF2-rel_dom"/>
    <property type="match status" value="1"/>
</dbReference>
<protein>
    <submittedName>
        <fullName evidence="7">Uncharacterized protein</fullName>
    </submittedName>
</protein>
<dbReference type="AlphaFoldDB" id="A0A9P7VVU4"/>
<dbReference type="Proteomes" id="UP000812287">
    <property type="component" value="Unassembled WGS sequence"/>
</dbReference>
<name>A0A9P7VVU4_9AGAR</name>
<feature type="compositionally biased region" description="Basic and acidic residues" evidence="4">
    <location>
        <begin position="908"/>
        <end position="924"/>
    </location>
</feature>
<dbReference type="InterPro" id="IPR050628">
    <property type="entry name" value="SNF2_RAD54_helicase_TF"/>
</dbReference>
<evidence type="ECO:0000259" key="5">
    <source>
        <dbReference type="PROSITE" id="PS51192"/>
    </source>
</evidence>
<gene>
    <name evidence="7" type="ORF">BT62DRAFT_947318</name>
</gene>
<dbReference type="OrthoDB" id="2801544at2759"/>
<dbReference type="InterPro" id="IPR000330">
    <property type="entry name" value="SNF2_N"/>
</dbReference>
<accession>A0A9P7VVU4</accession>
<keyword evidence="3" id="KW-0067">ATP-binding</keyword>